<dbReference type="SUPFAM" id="SSF53955">
    <property type="entry name" value="Lysozyme-like"/>
    <property type="match status" value="1"/>
</dbReference>
<feature type="domain" description="Penicillin-binding protein transpeptidase" evidence="14">
    <location>
        <begin position="317"/>
        <end position="544"/>
    </location>
</feature>
<feature type="domain" description="Glycosyl transferase family 51" evidence="15">
    <location>
        <begin position="47"/>
        <end position="221"/>
    </location>
</feature>
<protein>
    <recommendedName>
        <fullName evidence="11">peptidoglycan glycosyltransferase</fullName>
        <ecNumber evidence="11">2.4.99.28</ecNumber>
    </recommendedName>
</protein>
<evidence type="ECO:0000256" key="12">
    <source>
        <dbReference type="ARBA" id="ARBA00049902"/>
    </source>
</evidence>
<keyword evidence="7" id="KW-0328">Glycosyltransferase</keyword>
<organism evidence="17 18">
    <name type="scientific">Vogesella facilis</name>
    <dbReference type="NCBI Taxonomy" id="1655232"/>
    <lineage>
        <taxon>Bacteria</taxon>
        <taxon>Pseudomonadati</taxon>
        <taxon>Pseudomonadota</taxon>
        <taxon>Betaproteobacteria</taxon>
        <taxon>Neisseriales</taxon>
        <taxon>Chromobacteriaceae</taxon>
        <taxon>Vogesella</taxon>
    </lineage>
</organism>
<evidence type="ECO:0000256" key="3">
    <source>
        <dbReference type="ARBA" id="ARBA00007090"/>
    </source>
</evidence>
<dbReference type="InterPro" id="IPR050396">
    <property type="entry name" value="Glycosyltr_51/Transpeptidase"/>
</dbReference>
<evidence type="ECO:0000256" key="10">
    <source>
        <dbReference type="ARBA" id="ARBA00023268"/>
    </source>
</evidence>
<evidence type="ECO:0000256" key="1">
    <source>
        <dbReference type="ARBA" id="ARBA00004377"/>
    </source>
</evidence>
<accession>A0ABV7RDR5</accession>
<keyword evidence="18" id="KW-1185">Reference proteome</keyword>
<feature type="chain" id="PRO_5045101691" description="peptidoglycan glycosyltransferase" evidence="13">
    <location>
        <begin position="22"/>
        <end position="733"/>
    </location>
</feature>
<keyword evidence="9" id="KW-0378">Hydrolase</keyword>
<comment type="similarity">
    <text evidence="3">In the C-terminal section; belongs to the transpeptidase family.</text>
</comment>
<keyword evidence="10" id="KW-0511">Multifunctional enzyme</keyword>
<dbReference type="EMBL" id="JBHRXN010000011">
    <property type="protein sequence ID" value="MFC3531733.1"/>
    <property type="molecule type" value="Genomic_DNA"/>
</dbReference>
<dbReference type="InterPro" id="IPR012338">
    <property type="entry name" value="Beta-lactam/transpept-like"/>
</dbReference>
<evidence type="ECO:0000256" key="8">
    <source>
        <dbReference type="ARBA" id="ARBA00022679"/>
    </source>
</evidence>
<evidence type="ECO:0000313" key="17">
    <source>
        <dbReference type="EMBL" id="MFC3531733.1"/>
    </source>
</evidence>
<evidence type="ECO:0000256" key="11">
    <source>
        <dbReference type="ARBA" id="ARBA00044770"/>
    </source>
</evidence>
<dbReference type="PANTHER" id="PTHR32282">
    <property type="entry name" value="BINDING PROTEIN TRANSPEPTIDASE, PUTATIVE-RELATED"/>
    <property type="match status" value="1"/>
</dbReference>
<evidence type="ECO:0000313" key="18">
    <source>
        <dbReference type="Proteomes" id="UP001595741"/>
    </source>
</evidence>
<comment type="caution">
    <text evidence="17">The sequence shown here is derived from an EMBL/GenBank/DDBJ whole genome shotgun (WGS) entry which is preliminary data.</text>
</comment>
<evidence type="ECO:0000256" key="5">
    <source>
        <dbReference type="ARBA" id="ARBA00022645"/>
    </source>
</evidence>
<dbReference type="Gene3D" id="1.10.3810.10">
    <property type="entry name" value="Biosynthetic peptidoglycan transglycosylase-like"/>
    <property type="match status" value="1"/>
</dbReference>
<dbReference type="Pfam" id="PF00905">
    <property type="entry name" value="Transpeptidase"/>
    <property type="match status" value="1"/>
</dbReference>
<evidence type="ECO:0000256" key="4">
    <source>
        <dbReference type="ARBA" id="ARBA00007739"/>
    </source>
</evidence>
<evidence type="ECO:0000259" key="14">
    <source>
        <dbReference type="Pfam" id="PF00905"/>
    </source>
</evidence>
<dbReference type="Pfam" id="PF06832">
    <property type="entry name" value="BiPBP_C"/>
    <property type="match status" value="1"/>
</dbReference>
<feature type="signal peptide" evidence="13">
    <location>
        <begin position="1"/>
        <end position="21"/>
    </location>
</feature>
<comment type="catalytic activity">
    <reaction evidence="12">
        <text>[GlcNAc-(1-&gt;4)-Mur2Ac(oyl-L-Ala-gamma-D-Glu-L-Lys-D-Ala-D-Ala)](n)-di-trans,octa-cis-undecaprenyl diphosphate + beta-D-GlcNAc-(1-&gt;4)-Mur2Ac(oyl-L-Ala-gamma-D-Glu-L-Lys-D-Ala-D-Ala)-di-trans,octa-cis-undecaprenyl diphosphate = [GlcNAc-(1-&gt;4)-Mur2Ac(oyl-L-Ala-gamma-D-Glu-L-Lys-D-Ala-D-Ala)](n+1)-di-trans,octa-cis-undecaprenyl diphosphate + di-trans,octa-cis-undecaprenyl diphosphate + H(+)</text>
        <dbReference type="Rhea" id="RHEA:23708"/>
        <dbReference type="Rhea" id="RHEA-COMP:9602"/>
        <dbReference type="Rhea" id="RHEA-COMP:9603"/>
        <dbReference type="ChEBI" id="CHEBI:15378"/>
        <dbReference type="ChEBI" id="CHEBI:58405"/>
        <dbReference type="ChEBI" id="CHEBI:60033"/>
        <dbReference type="ChEBI" id="CHEBI:78435"/>
        <dbReference type="EC" id="2.4.99.28"/>
    </reaction>
</comment>
<dbReference type="NCBIfam" id="TIGR02073">
    <property type="entry name" value="PBP_1c"/>
    <property type="match status" value="1"/>
</dbReference>
<evidence type="ECO:0000256" key="2">
    <source>
        <dbReference type="ARBA" id="ARBA00004752"/>
    </source>
</evidence>
<dbReference type="InterPro" id="IPR001460">
    <property type="entry name" value="PCN-bd_Tpept"/>
</dbReference>
<keyword evidence="5" id="KW-0121">Carboxypeptidase</keyword>
<dbReference type="InterPro" id="IPR036950">
    <property type="entry name" value="PBP_transglycosylase"/>
</dbReference>
<keyword evidence="6" id="KW-0645">Protease</keyword>
<comment type="subcellular location">
    <subcellularLocation>
        <location evidence="1">Cell inner membrane</location>
        <topology evidence="1">Single-pass membrane protein</topology>
    </subcellularLocation>
</comment>
<dbReference type="InterPro" id="IPR023346">
    <property type="entry name" value="Lysozyme-like_dom_sf"/>
</dbReference>
<name>A0ABV7RDR5_9NEIS</name>
<dbReference type="EC" id="2.4.99.28" evidence="11"/>
<proteinExistence type="inferred from homology"/>
<comment type="pathway">
    <text evidence="2">Cell wall biogenesis; peptidoglycan biosynthesis.</text>
</comment>
<evidence type="ECO:0000256" key="9">
    <source>
        <dbReference type="ARBA" id="ARBA00022801"/>
    </source>
</evidence>
<dbReference type="InterPro" id="IPR009647">
    <property type="entry name" value="PBP_C"/>
</dbReference>
<dbReference type="InterPro" id="IPR011815">
    <property type="entry name" value="PBP_1c"/>
</dbReference>
<evidence type="ECO:0000256" key="6">
    <source>
        <dbReference type="ARBA" id="ARBA00022670"/>
    </source>
</evidence>
<sequence length="733" mass="79081">MRSKRRWAGLLLALCAVPALAAPRFAAVKAAWQPSDVLLLDRHGAPLQQLRVDKRAQRLAWVSLADISPALRYALVLSEDRRFYQHSGVDWSGVAAAAWGNLWHSRTRGASTLTMQLAGLLDEDLRATAGGRSLWQKLGQGWSARALEQEWRKDEILEAYLNLVSFRGEQVGLAAVSQALFGKLPSGLNRVEAAIIVALLRGPNAGTERVVARACGILQAMDSDSARLGGQPSAAADSQRDCARASVLGSQALSYRRAAPAWQAPLAPHFGYKLLQQLQPAAGSRIATTLDAGLQRYATAVLQRHLRALAQRNVQDGAVVVLDNASGDILAWVGSSGRLSSAANVDGVTALRQAGSTLKPFLYQLALERRYLSAASLLDDSPLDMQTAAGLYAPQNYARDFKGPVSVRTALASSLNVPAVRTIAMVGAPALRDRLYALGLSSLQNDGDYYGYSLALGAADVRLLELANAYRTLAQGGLYSAPRWTLAQPRPAPQRRLAAASSFIIADILSDRTARARTFGLESVLSTRYWSAVKTGTSKDMRDNWTLGFSRRYTVGVWVGNAGGEPMWDVSGMHGAAPVWQSVLDYLQRGLASLPPPAPPGVRQQAVRYQGEVEAARQEYFLAGSERRLILPQQAATRAAAGIVAPLDGSIYAVDPDIPPANQRLLLRARGVAGAQWWLDGRRIARGASVPWFPWPGRHRLELRDGSGKLVERVNFEVRGAVAKPGSRAPGAR</sequence>
<dbReference type="InterPro" id="IPR001264">
    <property type="entry name" value="Glyco_trans_51"/>
</dbReference>
<feature type="domain" description="Penicillin-binding C-terminal" evidence="16">
    <location>
        <begin position="634"/>
        <end position="716"/>
    </location>
</feature>
<comment type="similarity">
    <text evidence="4">In the N-terminal section; belongs to the glycosyltransferase 51 family.</text>
</comment>
<dbReference type="Proteomes" id="UP001595741">
    <property type="component" value="Unassembled WGS sequence"/>
</dbReference>
<dbReference type="Gene3D" id="3.40.710.10">
    <property type="entry name" value="DD-peptidase/beta-lactamase superfamily"/>
    <property type="match status" value="1"/>
</dbReference>
<reference evidence="18" key="1">
    <citation type="journal article" date="2019" name="Int. J. Syst. Evol. Microbiol.">
        <title>The Global Catalogue of Microorganisms (GCM) 10K type strain sequencing project: providing services to taxonomists for standard genome sequencing and annotation.</title>
        <authorList>
            <consortium name="The Broad Institute Genomics Platform"/>
            <consortium name="The Broad Institute Genome Sequencing Center for Infectious Disease"/>
            <person name="Wu L."/>
            <person name="Ma J."/>
        </authorList>
    </citation>
    <scope>NUCLEOTIDE SEQUENCE [LARGE SCALE GENOMIC DNA]</scope>
    <source>
        <strain evidence="18">KCTC 42742</strain>
    </source>
</reference>
<evidence type="ECO:0000259" key="15">
    <source>
        <dbReference type="Pfam" id="PF00912"/>
    </source>
</evidence>
<dbReference type="SUPFAM" id="SSF56601">
    <property type="entry name" value="beta-lactamase/transpeptidase-like"/>
    <property type="match status" value="1"/>
</dbReference>
<evidence type="ECO:0000259" key="16">
    <source>
        <dbReference type="Pfam" id="PF06832"/>
    </source>
</evidence>
<dbReference type="Pfam" id="PF00912">
    <property type="entry name" value="Transgly"/>
    <property type="match status" value="1"/>
</dbReference>
<evidence type="ECO:0000256" key="13">
    <source>
        <dbReference type="SAM" id="SignalP"/>
    </source>
</evidence>
<evidence type="ECO:0000256" key="7">
    <source>
        <dbReference type="ARBA" id="ARBA00022676"/>
    </source>
</evidence>
<keyword evidence="8" id="KW-0808">Transferase</keyword>
<keyword evidence="13" id="KW-0732">Signal</keyword>
<dbReference type="PANTHER" id="PTHR32282:SF15">
    <property type="entry name" value="PENICILLIN-BINDING PROTEIN 1C"/>
    <property type="match status" value="1"/>
</dbReference>
<dbReference type="RefSeq" id="WP_386089574.1">
    <property type="nucleotide sequence ID" value="NZ_JBHRXN010000011.1"/>
</dbReference>
<gene>
    <name evidence="17" type="primary">pbpC</name>
    <name evidence="17" type="ORF">ACFOLG_05990</name>
</gene>